<protein>
    <submittedName>
        <fullName evidence="1">Uncharacterized protein</fullName>
    </submittedName>
</protein>
<evidence type="ECO:0000313" key="1">
    <source>
        <dbReference type="EMBL" id="GAG71330.1"/>
    </source>
</evidence>
<reference evidence="1" key="1">
    <citation type="journal article" date="2014" name="Front. Microbiol.">
        <title>High frequency of phylogenetically diverse reductive dehalogenase-homologous genes in deep subseafloor sedimentary metagenomes.</title>
        <authorList>
            <person name="Kawai M."/>
            <person name="Futagami T."/>
            <person name="Toyoda A."/>
            <person name="Takaki Y."/>
            <person name="Nishi S."/>
            <person name="Hori S."/>
            <person name="Arai W."/>
            <person name="Tsubouchi T."/>
            <person name="Morono Y."/>
            <person name="Uchiyama I."/>
            <person name="Ito T."/>
            <person name="Fujiyama A."/>
            <person name="Inagaki F."/>
            <person name="Takami H."/>
        </authorList>
    </citation>
    <scope>NUCLEOTIDE SEQUENCE</scope>
    <source>
        <strain evidence="1">Expedition CK06-06</strain>
    </source>
</reference>
<accession>X0ZNJ0</accession>
<dbReference type="AlphaFoldDB" id="X0ZNJ0"/>
<dbReference type="Gene3D" id="3.10.520.10">
    <property type="entry name" value="ApbE-like domains"/>
    <property type="match status" value="1"/>
</dbReference>
<dbReference type="InterPro" id="IPR003374">
    <property type="entry name" value="ApbE-like_sf"/>
</dbReference>
<name>X0ZNJ0_9ZZZZ</name>
<gene>
    <name evidence="1" type="ORF">S01H4_15739</name>
</gene>
<organism evidence="1">
    <name type="scientific">marine sediment metagenome</name>
    <dbReference type="NCBI Taxonomy" id="412755"/>
    <lineage>
        <taxon>unclassified sequences</taxon>
        <taxon>metagenomes</taxon>
        <taxon>ecological metagenomes</taxon>
    </lineage>
</organism>
<sequence>IKSIDDIPQAIEKAKDIPGLYGIIIIKDDKIGIWGKVRIMPLS</sequence>
<feature type="non-terminal residue" evidence="1">
    <location>
        <position position="1"/>
    </location>
</feature>
<dbReference type="EMBL" id="BART01006897">
    <property type="protein sequence ID" value="GAG71330.1"/>
    <property type="molecule type" value="Genomic_DNA"/>
</dbReference>
<comment type="caution">
    <text evidence="1">The sequence shown here is derived from an EMBL/GenBank/DDBJ whole genome shotgun (WGS) entry which is preliminary data.</text>
</comment>
<proteinExistence type="predicted"/>